<keyword evidence="4" id="KW-0614">Plasmid</keyword>
<name>A0ABY5FJ23_9ACTN</name>
<keyword evidence="4" id="KW-0547">Nucleotide-binding</keyword>
<organism evidence="4 5">
    <name type="scientific">Streptomyces cavourensis</name>
    <dbReference type="NCBI Taxonomy" id="67258"/>
    <lineage>
        <taxon>Bacteria</taxon>
        <taxon>Bacillati</taxon>
        <taxon>Actinomycetota</taxon>
        <taxon>Actinomycetes</taxon>
        <taxon>Kitasatosporales</taxon>
        <taxon>Streptomycetaceae</taxon>
        <taxon>Streptomyces</taxon>
    </lineage>
</organism>
<accession>A0ABY5FJ23</accession>
<dbReference type="Pfam" id="PF13581">
    <property type="entry name" value="HATPase_c_2"/>
    <property type="match status" value="1"/>
</dbReference>
<dbReference type="PANTHER" id="PTHR35526">
    <property type="entry name" value="ANTI-SIGMA-F FACTOR RSBW-RELATED"/>
    <property type="match status" value="1"/>
</dbReference>
<keyword evidence="1" id="KW-0418">Kinase</keyword>
<keyword evidence="1" id="KW-0808">Transferase</keyword>
<feature type="compositionally biased region" description="Basic and acidic residues" evidence="2">
    <location>
        <begin position="80"/>
        <end position="103"/>
    </location>
</feature>
<feature type="domain" description="Histidine kinase/HSP90-like ATPase" evidence="3">
    <location>
        <begin position="19"/>
        <end position="114"/>
    </location>
</feature>
<proteinExistence type="predicted"/>
<feature type="region of interest" description="Disordered" evidence="2">
    <location>
        <begin position="80"/>
        <end position="104"/>
    </location>
</feature>
<evidence type="ECO:0000313" key="4">
    <source>
        <dbReference type="EMBL" id="UTR83616.1"/>
    </source>
</evidence>
<geneLocation type="plasmid" evidence="4 5">
    <name>unnamed</name>
</geneLocation>
<dbReference type="EMBL" id="CP101398">
    <property type="protein sequence ID" value="UTR83616.1"/>
    <property type="molecule type" value="Genomic_DNA"/>
</dbReference>
<sequence>MTTSSALQRSRTSLYLARRPSACPRARHWATATLQQWDATGQERDDVLLVMSELVTNAIVHATGPIRAHLARDTAGRIHVQVDDGGPTHHGDDGDGQDDEHGRGLGIVDHLAHHHGHGPAPYPYRCRAWAILTTTHPATRPAAGPRTTAVPAARTLEPTAMTTSSAAICLTTTTHVN</sequence>
<dbReference type="InterPro" id="IPR050267">
    <property type="entry name" value="Anti-sigma-factor_SerPK"/>
</dbReference>
<keyword evidence="4" id="KW-0067">ATP-binding</keyword>
<dbReference type="SUPFAM" id="SSF55874">
    <property type="entry name" value="ATPase domain of HSP90 chaperone/DNA topoisomerase II/histidine kinase"/>
    <property type="match status" value="1"/>
</dbReference>
<reference evidence="4" key="1">
    <citation type="submission" date="2022-07" db="EMBL/GenBank/DDBJ databases">
        <title>Genomic of Streptomyces cavourensis F2.</title>
        <authorList>
            <person name="Hu S."/>
            <person name="Liang W."/>
        </authorList>
    </citation>
    <scope>NUCLEOTIDE SEQUENCE</scope>
    <source>
        <strain evidence="4">F2</strain>
        <plasmid evidence="4">unnamed</plasmid>
    </source>
</reference>
<keyword evidence="5" id="KW-1185">Reference proteome</keyword>
<dbReference type="InterPro" id="IPR036890">
    <property type="entry name" value="HATPase_C_sf"/>
</dbReference>
<keyword evidence="1" id="KW-0723">Serine/threonine-protein kinase</keyword>
<protein>
    <submittedName>
        <fullName evidence="4">ATP-binding protein</fullName>
    </submittedName>
</protein>
<dbReference type="Gene3D" id="3.30.565.10">
    <property type="entry name" value="Histidine kinase-like ATPase, C-terminal domain"/>
    <property type="match status" value="1"/>
</dbReference>
<dbReference type="PANTHER" id="PTHR35526:SF3">
    <property type="entry name" value="ANTI-SIGMA-F FACTOR RSBW"/>
    <property type="match status" value="1"/>
</dbReference>
<evidence type="ECO:0000256" key="1">
    <source>
        <dbReference type="ARBA" id="ARBA00022527"/>
    </source>
</evidence>
<dbReference type="CDD" id="cd16936">
    <property type="entry name" value="HATPase_RsbW-like"/>
    <property type="match status" value="1"/>
</dbReference>
<dbReference type="RefSeq" id="WP_255240294.1">
    <property type="nucleotide sequence ID" value="NZ_CP101398.1"/>
</dbReference>
<dbReference type="GO" id="GO:0005524">
    <property type="term" value="F:ATP binding"/>
    <property type="evidence" value="ECO:0007669"/>
    <property type="project" value="UniProtKB-KW"/>
</dbReference>
<dbReference type="InterPro" id="IPR003594">
    <property type="entry name" value="HATPase_dom"/>
</dbReference>
<dbReference type="Proteomes" id="UP001058236">
    <property type="component" value="Plasmid unnamed"/>
</dbReference>
<gene>
    <name evidence="4" type="ORF">NLU04_34450</name>
</gene>
<evidence type="ECO:0000313" key="5">
    <source>
        <dbReference type="Proteomes" id="UP001058236"/>
    </source>
</evidence>
<evidence type="ECO:0000259" key="3">
    <source>
        <dbReference type="Pfam" id="PF13581"/>
    </source>
</evidence>
<evidence type="ECO:0000256" key="2">
    <source>
        <dbReference type="SAM" id="MobiDB-lite"/>
    </source>
</evidence>